<keyword evidence="1" id="KW-0315">Glutamine amidotransferase</keyword>
<name>A0A645A9B6_9ZZZZ</name>
<dbReference type="InterPro" id="IPR029062">
    <property type="entry name" value="Class_I_gatase-like"/>
</dbReference>
<dbReference type="InterPro" id="IPR044668">
    <property type="entry name" value="PuuD-like"/>
</dbReference>
<dbReference type="AlphaFoldDB" id="A0A645A9B6"/>
<dbReference type="Gene3D" id="3.40.50.880">
    <property type="match status" value="1"/>
</dbReference>
<protein>
    <submittedName>
        <fullName evidence="1">Putative glutamine amidotransferase</fullName>
        <ecNumber evidence="1">2.4.2.-</ecNumber>
    </submittedName>
</protein>
<dbReference type="SUPFAM" id="SSF52317">
    <property type="entry name" value="Class I glutamine amidotransferase-like"/>
    <property type="match status" value="1"/>
</dbReference>
<dbReference type="PANTHER" id="PTHR43235:SF1">
    <property type="entry name" value="GLUTAMINE AMIDOTRANSFERASE PB2B2.05-RELATED"/>
    <property type="match status" value="1"/>
</dbReference>
<dbReference type="GO" id="GO:0033969">
    <property type="term" value="F:gamma-glutamyl-gamma-aminobutyrate hydrolase activity"/>
    <property type="evidence" value="ECO:0007669"/>
    <property type="project" value="TreeGrafter"/>
</dbReference>
<dbReference type="EC" id="2.4.2.-" evidence="1"/>
<dbReference type="EMBL" id="VSSQ01012647">
    <property type="protein sequence ID" value="MPM49722.1"/>
    <property type="molecule type" value="Genomic_DNA"/>
</dbReference>
<dbReference type="GO" id="GO:0016757">
    <property type="term" value="F:glycosyltransferase activity"/>
    <property type="evidence" value="ECO:0007669"/>
    <property type="project" value="UniProtKB-KW"/>
</dbReference>
<sequence length="236" mass="27013">MKKPMIGIVPLYDEIKESYWMLPGYMKGIERAGGIPVMLPLTSDTHMISSIADTFDGYLFTGGHDVDPALYGEVVEEYCGKPCRERDAMEEILFKRVIELDKPVFGICRGLQLFNVLLGGTLYQDIIIQREPKSYIEHQQKPPYDKPVHSVKIEKETVLYDIIGKEIINVNSYHHQGIKQLSKQLKCAAKAEDGIIESVFMPNKRFVLAVQWHPEFIFNVDDDNLKLFVKFVKACI</sequence>
<dbReference type="GO" id="GO:0005829">
    <property type="term" value="C:cytosol"/>
    <property type="evidence" value="ECO:0007669"/>
    <property type="project" value="TreeGrafter"/>
</dbReference>
<dbReference type="InterPro" id="IPR011697">
    <property type="entry name" value="Peptidase_C26"/>
</dbReference>
<gene>
    <name evidence="1" type="ORF">SDC9_96453</name>
</gene>
<comment type="caution">
    <text evidence="1">The sequence shown here is derived from an EMBL/GenBank/DDBJ whole genome shotgun (WGS) entry which is preliminary data.</text>
</comment>
<organism evidence="1">
    <name type="scientific">bioreactor metagenome</name>
    <dbReference type="NCBI Taxonomy" id="1076179"/>
    <lineage>
        <taxon>unclassified sequences</taxon>
        <taxon>metagenomes</taxon>
        <taxon>ecological metagenomes</taxon>
    </lineage>
</organism>
<reference evidence="1" key="1">
    <citation type="submission" date="2019-08" db="EMBL/GenBank/DDBJ databases">
        <authorList>
            <person name="Kucharzyk K."/>
            <person name="Murdoch R.W."/>
            <person name="Higgins S."/>
            <person name="Loffler F."/>
        </authorList>
    </citation>
    <scope>NUCLEOTIDE SEQUENCE</scope>
</reference>
<evidence type="ECO:0000313" key="1">
    <source>
        <dbReference type="EMBL" id="MPM49722.1"/>
    </source>
</evidence>
<dbReference type="GO" id="GO:0006598">
    <property type="term" value="P:polyamine catabolic process"/>
    <property type="evidence" value="ECO:0007669"/>
    <property type="project" value="TreeGrafter"/>
</dbReference>
<proteinExistence type="predicted"/>
<dbReference type="PANTHER" id="PTHR43235">
    <property type="entry name" value="GLUTAMINE AMIDOTRANSFERASE PB2B2.05-RELATED"/>
    <property type="match status" value="1"/>
</dbReference>
<accession>A0A645A9B6</accession>
<keyword evidence="1" id="KW-0808">Transferase</keyword>
<dbReference type="PROSITE" id="PS51273">
    <property type="entry name" value="GATASE_TYPE_1"/>
    <property type="match status" value="1"/>
</dbReference>
<keyword evidence="1" id="KW-0328">Glycosyltransferase</keyword>
<dbReference type="CDD" id="cd01745">
    <property type="entry name" value="GATase1_2"/>
    <property type="match status" value="1"/>
</dbReference>
<dbReference type="Pfam" id="PF07722">
    <property type="entry name" value="Peptidase_C26"/>
    <property type="match status" value="1"/>
</dbReference>